<reference evidence="1" key="1">
    <citation type="submission" date="2021-03" db="EMBL/GenBank/DDBJ databases">
        <title>Draft genome sequence of rust myrtle Austropuccinia psidii MF-1, a brazilian biotype.</title>
        <authorList>
            <person name="Quecine M.C."/>
            <person name="Pachon D.M.R."/>
            <person name="Bonatelli M.L."/>
            <person name="Correr F.H."/>
            <person name="Franceschini L.M."/>
            <person name="Leite T.F."/>
            <person name="Margarido G.R.A."/>
            <person name="Almeida C.A."/>
            <person name="Ferrarezi J.A."/>
            <person name="Labate C.A."/>
        </authorList>
    </citation>
    <scope>NUCLEOTIDE SEQUENCE</scope>
    <source>
        <strain evidence="1">MF-1</strain>
    </source>
</reference>
<dbReference type="AlphaFoldDB" id="A0A9Q3EGC4"/>
<evidence type="ECO:0000313" key="1">
    <source>
        <dbReference type="EMBL" id="MBW0520769.1"/>
    </source>
</evidence>
<organism evidence="1 2">
    <name type="scientific">Austropuccinia psidii MF-1</name>
    <dbReference type="NCBI Taxonomy" id="1389203"/>
    <lineage>
        <taxon>Eukaryota</taxon>
        <taxon>Fungi</taxon>
        <taxon>Dikarya</taxon>
        <taxon>Basidiomycota</taxon>
        <taxon>Pucciniomycotina</taxon>
        <taxon>Pucciniomycetes</taxon>
        <taxon>Pucciniales</taxon>
        <taxon>Sphaerophragmiaceae</taxon>
        <taxon>Austropuccinia</taxon>
    </lineage>
</organism>
<proteinExistence type="predicted"/>
<comment type="caution">
    <text evidence="1">The sequence shown here is derived from an EMBL/GenBank/DDBJ whole genome shotgun (WGS) entry which is preliminary data.</text>
</comment>
<keyword evidence="2" id="KW-1185">Reference proteome</keyword>
<protein>
    <submittedName>
        <fullName evidence="1">Uncharacterized protein</fullName>
    </submittedName>
</protein>
<dbReference type="Proteomes" id="UP000765509">
    <property type="component" value="Unassembled WGS sequence"/>
</dbReference>
<evidence type="ECO:0000313" key="2">
    <source>
        <dbReference type="Proteomes" id="UP000765509"/>
    </source>
</evidence>
<sequence>MCIGVEARESLSELSGDWSSGQTFRGKTKYQCHQKTKEFCTFEATKASLDQGDDSINVEIEHNDNEGPQMEGPLELNETIQDGSPLPLLKILMHPKKVKSLNINQWVKLLVI</sequence>
<accession>A0A9Q3EGC4</accession>
<dbReference type="EMBL" id="AVOT02028317">
    <property type="protein sequence ID" value="MBW0520769.1"/>
    <property type="molecule type" value="Genomic_DNA"/>
</dbReference>
<gene>
    <name evidence="1" type="ORF">O181_060484</name>
</gene>
<name>A0A9Q3EGC4_9BASI</name>